<name>L8E8T4_HUMAN</name>
<dbReference type="OrthoDB" id="5877028at2759"/>
<dbReference type="EMBL" id="HF584067">
    <property type="protein sequence ID" value="CCQ43564.1"/>
    <property type="molecule type" value="Genomic_DNA"/>
</dbReference>
<evidence type="ECO:0000313" key="1">
    <source>
        <dbReference type="EMBL" id="CCQ43564.1"/>
    </source>
</evidence>
<gene>
    <name evidence="1" type="primary">NDE1</name>
</gene>
<protein>
    <submittedName>
        <fullName evidence="1">Alternative protein NDE1</fullName>
    </submittedName>
</protein>
<organism evidence="1">
    <name type="scientific">Homo sapiens</name>
    <name type="common">Human</name>
    <dbReference type="NCBI Taxonomy" id="9606"/>
    <lineage>
        <taxon>Eukaryota</taxon>
        <taxon>Metazoa</taxon>
        <taxon>Chordata</taxon>
        <taxon>Craniata</taxon>
        <taxon>Vertebrata</taxon>
        <taxon>Euteleostomi</taxon>
        <taxon>Mammalia</taxon>
        <taxon>Eutheria</taxon>
        <taxon>Euarchontoglires</taxon>
        <taxon>Primates</taxon>
        <taxon>Haplorrhini</taxon>
        <taxon>Catarrhini</taxon>
        <taxon>Hominidae</taxon>
        <taxon>Homo</taxon>
    </lineage>
</organism>
<dbReference type="ChiTaRS" id="NDE1">
    <property type="organism name" value="human"/>
</dbReference>
<reference evidence="1" key="1">
    <citation type="journal article" date="2013" name="PLoS ONE">
        <title>Direct detection of alternative open reading frames translation products in human significantly expands the proteome.</title>
        <authorList>
            <person name="Vanderperre B."/>
            <person name="Lucier J.-F."/>
            <person name="Motard J."/>
            <person name="Tremblay G."/>
            <person name="Vanderperre S."/>
            <person name="Wisztorski M."/>
            <person name="Salzet M."/>
            <person name="Boisvert F.-M."/>
            <person name="Roucou X."/>
        </authorList>
    </citation>
    <scope>NUCLEOTIDE SEQUENCE</scope>
</reference>
<dbReference type="AlphaFoldDB" id="L8E8T4"/>
<proteinExistence type="predicted"/>
<sequence>MNDLDTAYMRAAKALLSTACEKKTSHLILPSPLGPWLWTC</sequence>
<accession>L8E8T4</accession>